<name>A0A837C8I3_9BRAD</name>
<accession>A0A837C8I3</accession>
<reference evidence="1 2" key="1">
    <citation type="journal article" date="2014" name="BMC Genomics">
        <title>Comparative genomics of Bradyrhizobium japonicum CPAC 15 and Bradyrhizobium diazoefficiens CPAC 7: elite model strains for understanding symbiotic performance with soybean.</title>
        <authorList>
            <person name="Siqueira A.F."/>
            <person name="Ormeno-Orrillo E."/>
            <person name="Souza R.C."/>
            <person name="Rodrigues E.P."/>
            <person name="Almeida L.G."/>
            <person name="Barcellos F.G."/>
            <person name="Batista J.S."/>
            <person name="Nakatami A.S."/>
            <person name="Martinez-Romero E."/>
            <person name="Vasconcelos A.T."/>
            <person name="Hungria M."/>
        </authorList>
    </citation>
    <scope>NUCLEOTIDE SEQUENCE [LARGE SCALE GENOMIC DNA]</scope>
    <source>
        <strain evidence="1 2">SEMIA 5080</strain>
    </source>
</reference>
<proteinExistence type="predicted"/>
<protein>
    <submittedName>
        <fullName evidence="1">Uncharacterized protein</fullName>
    </submittedName>
</protein>
<dbReference type="AlphaFoldDB" id="A0A837C8I3"/>
<organism evidence="1 2">
    <name type="scientific">Bradyrhizobium diazoefficiens SEMIA 5080</name>
    <dbReference type="NCBI Taxonomy" id="754504"/>
    <lineage>
        <taxon>Bacteria</taxon>
        <taxon>Pseudomonadati</taxon>
        <taxon>Pseudomonadota</taxon>
        <taxon>Alphaproteobacteria</taxon>
        <taxon>Hyphomicrobiales</taxon>
        <taxon>Nitrobacteraceae</taxon>
        <taxon>Bradyrhizobium</taxon>
    </lineage>
</organism>
<evidence type="ECO:0000313" key="1">
    <source>
        <dbReference type="EMBL" id="KGJ65550.1"/>
    </source>
</evidence>
<dbReference type="Proteomes" id="UP000024900">
    <property type="component" value="Unassembled WGS sequence"/>
</dbReference>
<comment type="caution">
    <text evidence="1">The sequence shown here is derived from an EMBL/GenBank/DDBJ whole genome shotgun (WGS) entry which is preliminary data.</text>
</comment>
<evidence type="ECO:0000313" key="2">
    <source>
        <dbReference type="Proteomes" id="UP000024900"/>
    </source>
</evidence>
<dbReference type="EMBL" id="ADOU02000007">
    <property type="protein sequence ID" value="KGJ65550.1"/>
    <property type="molecule type" value="Genomic_DNA"/>
</dbReference>
<sequence length="127" mass="14705">MVPDLVFGLMFPDGSRRCFMVEIDRGTMPISRSDFRQTSFERKMQAYLTAYGQGQHTQQFGWKTFRVLVVTTDKKRARSMIETLHQLNVPESPGSSLFFFTLADELLRNDPLTHTWQDGRGRAIRLS</sequence>
<gene>
    <name evidence="1" type="ORF">BJA5080_08300</name>
</gene>